<feature type="transmembrane region" description="Helical" evidence="7">
    <location>
        <begin position="285"/>
        <end position="312"/>
    </location>
</feature>
<comment type="caution">
    <text evidence="9">The sequence shown here is derived from an EMBL/GenBank/DDBJ whole genome shotgun (WGS) entry which is preliminary data.</text>
</comment>
<evidence type="ECO:0000313" key="9">
    <source>
        <dbReference type="EMBL" id="MBW8636394.1"/>
    </source>
</evidence>
<protein>
    <submittedName>
        <fullName evidence="9">MFS transporter</fullName>
    </submittedName>
</protein>
<dbReference type="EMBL" id="JAICBX010000001">
    <property type="protein sequence ID" value="MBW8636394.1"/>
    <property type="molecule type" value="Genomic_DNA"/>
</dbReference>
<feature type="transmembrane region" description="Helical" evidence="7">
    <location>
        <begin position="157"/>
        <end position="181"/>
    </location>
</feature>
<reference evidence="9" key="1">
    <citation type="submission" date="2021-08" db="EMBL/GenBank/DDBJ databases">
        <title>Hoeflea bacterium WL0058 sp. nov., isolated from the sediment.</title>
        <authorList>
            <person name="Wang L."/>
            <person name="Zhang D."/>
        </authorList>
    </citation>
    <scope>NUCLEOTIDE SEQUENCE</scope>
    <source>
        <strain evidence="9">WL0058</strain>
    </source>
</reference>
<dbReference type="PRINTS" id="PR01036">
    <property type="entry name" value="TCRTETB"/>
</dbReference>
<feature type="transmembrane region" description="Helical" evidence="7">
    <location>
        <begin position="387"/>
        <end position="414"/>
    </location>
</feature>
<feature type="transmembrane region" description="Helical" evidence="7">
    <location>
        <begin position="71"/>
        <end position="92"/>
    </location>
</feature>
<keyword evidence="4 7" id="KW-0812">Transmembrane</keyword>
<evidence type="ECO:0000256" key="5">
    <source>
        <dbReference type="ARBA" id="ARBA00022989"/>
    </source>
</evidence>
<dbReference type="GO" id="GO:0022857">
    <property type="term" value="F:transmembrane transporter activity"/>
    <property type="evidence" value="ECO:0007669"/>
    <property type="project" value="InterPro"/>
</dbReference>
<feature type="domain" description="Major facilitator superfamily (MFS) profile" evidence="8">
    <location>
        <begin position="5"/>
        <end position="450"/>
    </location>
</feature>
<feature type="transmembrane region" description="Helical" evidence="7">
    <location>
        <begin position="349"/>
        <end position="375"/>
    </location>
</feature>
<dbReference type="SUPFAM" id="SSF103473">
    <property type="entry name" value="MFS general substrate transporter"/>
    <property type="match status" value="1"/>
</dbReference>
<dbReference type="GO" id="GO:0005886">
    <property type="term" value="C:plasma membrane"/>
    <property type="evidence" value="ECO:0007669"/>
    <property type="project" value="UniProtKB-SubCell"/>
</dbReference>
<feature type="transmembrane region" description="Helical" evidence="7">
    <location>
        <begin position="129"/>
        <end position="151"/>
    </location>
</feature>
<dbReference type="PANTHER" id="PTHR42718">
    <property type="entry name" value="MAJOR FACILITATOR SUPERFAMILY MULTIDRUG TRANSPORTER MFSC"/>
    <property type="match status" value="1"/>
</dbReference>
<feature type="transmembrane region" description="Helical" evidence="7">
    <location>
        <begin position="426"/>
        <end position="443"/>
    </location>
</feature>
<comment type="subcellular location">
    <subcellularLocation>
        <location evidence="1">Cell membrane</location>
        <topology evidence="1">Multi-pass membrane protein</topology>
    </subcellularLocation>
</comment>
<keyword evidence="6 7" id="KW-0472">Membrane</keyword>
<feature type="transmembrane region" description="Helical" evidence="7">
    <location>
        <begin position="98"/>
        <end position="117"/>
    </location>
</feature>
<evidence type="ECO:0000256" key="3">
    <source>
        <dbReference type="ARBA" id="ARBA00022475"/>
    </source>
</evidence>
<sequence>MNRVTPLILAVALFMEQMDSTVIATSLPAIAADLDTSPIALKLALTTYLVALAIFIPASGWVADRFGAKRVFIIAIFVFMAGSLTCAVAGSLSEFVGARFLQGMGGSMMTPVARLVLVRATERSRLVEALAWLTVPALVGPMVGPPIGGFLTTYVSWHWIFLINIPIGLIGVAFSLAYLPVIPGQENGRFDATGFILSGLAASGVVFGLSVVSLPALPLLYGVISVAAGIGCIVLYWLHTKRVAQPLLDPKLFRITTFRASIVSATIARLGIGATPFLLPLMLQIGFGLSAFESGMVTFVGAIGALVVKFATMRIYARFGFKRVLVAMIGLSALFLMAMTAFSPALPFAVIYSILLLNGFVRSLMFTGFNALVFADVEQSEAGPATAIAAVFQQISMALGVAVAGVLVEASLWWRGGGLDLADFQFAFFCVGIITALGILPILRLHTFAGSEVSGHGKARDGAAAS</sequence>
<dbReference type="PANTHER" id="PTHR42718:SF46">
    <property type="entry name" value="BLR6921 PROTEIN"/>
    <property type="match status" value="1"/>
</dbReference>
<evidence type="ECO:0000259" key="8">
    <source>
        <dbReference type="PROSITE" id="PS50850"/>
    </source>
</evidence>
<dbReference type="Gene3D" id="1.20.1720.10">
    <property type="entry name" value="Multidrug resistance protein D"/>
    <property type="match status" value="1"/>
</dbReference>
<evidence type="ECO:0000256" key="1">
    <source>
        <dbReference type="ARBA" id="ARBA00004651"/>
    </source>
</evidence>
<dbReference type="AlphaFoldDB" id="A0AAE2ZGX4"/>
<keyword evidence="10" id="KW-1185">Reference proteome</keyword>
<dbReference type="Pfam" id="PF07690">
    <property type="entry name" value="MFS_1"/>
    <property type="match status" value="2"/>
</dbReference>
<dbReference type="RefSeq" id="WP_220227082.1">
    <property type="nucleotide sequence ID" value="NZ_JAICBX010000001.1"/>
</dbReference>
<proteinExistence type="predicted"/>
<feature type="transmembrane region" description="Helical" evidence="7">
    <location>
        <begin position="324"/>
        <end position="343"/>
    </location>
</feature>
<evidence type="ECO:0000256" key="4">
    <source>
        <dbReference type="ARBA" id="ARBA00022692"/>
    </source>
</evidence>
<accession>A0AAE2ZGX4</accession>
<evidence type="ECO:0000256" key="2">
    <source>
        <dbReference type="ARBA" id="ARBA00022448"/>
    </source>
</evidence>
<gene>
    <name evidence="9" type="ORF">K1W69_04265</name>
</gene>
<keyword evidence="2" id="KW-0813">Transport</keyword>
<organism evidence="9 10">
    <name type="scientific">Flavimaribacter sediminis</name>
    <dbReference type="NCBI Taxonomy" id="2865987"/>
    <lineage>
        <taxon>Bacteria</taxon>
        <taxon>Pseudomonadati</taxon>
        <taxon>Pseudomonadota</taxon>
        <taxon>Alphaproteobacteria</taxon>
        <taxon>Hyphomicrobiales</taxon>
        <taxon>Rhizobiaceae</taxon>
        <taxon>Flavimaribacter</taxon>
    </lineage>
</organism>
<dbReference type="Proteomes" id="UP001196509">
    <property type="component" value="Unassembled WGS sequence"/>
</dbReference>
<dbReference type="Gene3D" id="1.20.1250.20">
    <property type="entry name" value="MFS general substrate transporter like domains"/>
    <property type="match status" value="1"/>
</dbReference>
<feature type="transmembrane region" description="Helical" evidence="7">
    <location>
        <begin position="193"/>
        <end position="213"/>
    </location>
</feature>
<keyword evidence="5 7" id="KW-1133">Transmembrane helix</keyword>
<evidence type="ECO:0000256" key="6">
    <source>
        <dbReference type="ARBA" id="ARBA00023136"/>
    </source>
</evidence>
<feature type="transmembrane region" description="Helical" evidence="7">
    <location>
        <begin position="219"/>
        <end position="238"/>
    </location>
</feature>
<keyword evidence="3" id="KW-1003">Cell membrane</keyword>
<feature type="transmembrane region" description="Helical" evidence="7">
    <location>
        <begin position="40"/>
        <end position="59"/>
    </location>
</feature>
<dbReference type="PROSITE" id="PS50850">
    <property type="entry name" value="MFS"/>
    <property type="match status" value="1"/>
</dbReference>
<dbReference type="InterPro" id="IPR020846">
    <property type="entry name" value="MFS_dom"/>
</dbReference>
<feature type="transmembrane region" description="Helical" evidence="7">
    <location>
        <begin position="258"/>
        <end position="279"/>
    </location>
</feature>
<name>A0AAE2ZGX4_9HYPH</name>
<evidence type="ECO:0000313" key="10">
    <source>
        <dbReference type="Proteomes" id="UP001196509"/>
    </source>
</evidence>
<dbReference type="InterPro" id="IPR036259">
    <property type="entry name" value="MFS_trans_sf"/>
</dbReference>
<dbReference type="InterPro" id="IPR011701">
    <property type="entry name" value="MFS"/>
</dbReference>
<evidence type="ECO:0000256" key="7">
    <source>
        <dbReference type="SAM" id="Phobius"/>
    </source>
</evidence>